<proteinExistence type="predicted"/>
<dbReference type="Proteomes" id="UP000294547">
    <property type="component" value="Unassembled WGS sequence"/>
</dbReference>
<evidence type="ECO:0000313" key="2">
    <source>
        <dbReference type="Proteomes" id="UP000294547"/>
    </source>
</evidence>
<organism evidence="1 2">
    <name type="scientific">Oharaeibacter diazotrophicus</name>
    <dbReference type="NCBI Taxonomy" id="1920512"/>
    <lineage>
        <taxon>Bacteria</taxon>
        <taxon>Pseudomonadati</taxon>
        <taxon>Pseudomonadota</taxon>
        <taxon>Alphaproteobacteria</taxon>
        <taxon>Hyphomicrobiales</taxon>
        <taxon>Pleomorphomonadaceae</taxon>
        <taxon>Oharaeibacter</taxon>
    </lineage>
</organism>
<dbReference type="EMBL" id="SNXY01000007">
    <property type="protein sequence ID" value="TDP85340.1"/>
    <property type="molecule type" value="Genomic_DNA"/>
</dbReference>
<dbReference type="Pfam" id="PF11011">
    <property type="entry name" value="DUF2849"/>
    <property type="match status" value="1"/>
</dbReference>
<sequence length="102" mass="10806">MPQIVTANRLIDGEVVFRAADGSWVRSVDDAGVLADKASAAVAEAEAQKDVAGAVVVDLAVIDVKLEDGRVVPVRLRERIRAFGPTVKSDHRADLKPFAADA</sequence>
<dbReference type="OrthoDB" id="9815695at2"/>
<keyword evidence="2" id="KW-1185">Reference proteome</keyword>
<accession>A0A4R6RGC1</accession>
<comment type="caution">
    <text evidence="1">The sequence shown here is derived from an EMBL/GenBank/DDBJ whole genome shotgun (WGS) entry which is preliminary data.</text>
</comment>
<gene>
    <name evidence="1" type="ORF">EDD54_2192</name>
</gene>
<reference evidence="1 2" key="1">
    <citation type="submission" date="2019-03" db="EMBL/GenBank/DDBJ databases">
        <title>Genomic Encyclopedia of Type Strains, Phase IV (KMG-IV): sequencing the most valuable type-strain genomes for metagenomic binning, comparative biology and taxonomic classification.</title>
        <authorList>
            <person name="Goeker M."/>
        </authorList>
    </citation>
    <scope>NUCLEOTIDE SEQUENCE [LARGE SCALE GENOMIC DNA]</scope>
    <source>
        <strain evidence="1 2">DSM 102969</strain>
    </source>
</reference>
<dbReference type="InterPro" id="IPR021270">
    <property type="entry name" value="DUF2849"/>
</dbReference>
<protein>
    <submittedName>
        <fullName evidence="1">Uncharacterized protein DUF2849</fullName>
    </submittedName>
</protein>
<evidence type="ECO:0000313" key="1">
    <source>
        <dbReference type="EMBL" id="TDP85340.1"/>
    </source>
</evidence>
<name>A0A4R6RGC1_9HYPH</name>
<dbReference type="AlphaFoldDB" id="A0A4R6RGC1"/>
<dbReference type="RefSeq" id="WP_126541195.1">
    <property type="nucleotide sequence ID" value="NZ_BSPM01000004.1"/>
</dbReference>